<keyword evidence="4" id="KW-1185">Reference proteome</keyword>
<dbReference type="Pfam" id="PF00582">
    <property type="entry name" value="Usp"/>
    <property type="match status" value="2"/>
</dbReference>
<evidence type="ECO:0000313" key="3">
    <source>
        <dbReference type="EMBL" id="RWX03597.1"/>
    </source>
</evidence>
<evidence type="ECO:0000313" key="4">
    <source>
        <dbReference type="Proteomes" id="UP000287527"/>
    </source>
</evidence>
<name>A0A3S4T3V7_9FLAO</name>
<reference evidence="3 4" key="1">
    <citation type="submission" date="2019-01" db="EMBL/GenBank/DDBJ databases">
        <title>Flavobacterium sp. nov.,isolated from freshwater.</title>
        <authorList>
            <person name="Zhang R."/>
            <person name="Du Z.-J."/>
        </authorList>
    </citation>
    <scope>NUCLEOTIDE SEQUENCE [LARGE SCALE GENOMIC DNA]</scope>
    <source>
        <strain evidence="3 4">1E403</strain>
    </source>
</reference>
<dbReference type="AlphaFoldDB" id="A0A3S4T3V7"/>
<organism evidence="3 4">
    <name type="scientific">Flavobacterium cerinum</name>
    <dbReference type="NCBI Taxonomy" id="2502784"/>
    <lineage>
        <taxon>Bacteria</taxon>
        <taxon>Pseudomonadati</taxon>
        <taxon>Bacteroidota</taxon>
        <taxon>Flavobacteriia</taxon>
        <taxon>Flavobacteriales</taxon>
        <taxon>Flavobacteriaceae</taxon>
        <taxon>Flavobacterium</taxon>
    </lineage>
</organism>
<dbReference type="PANTHER" id="PTHR46268">
    <property type="entry name" value="STRESS RESPONSE PROTEIN NHAX"/>
    <property type="match status" value="1"/>
</dbReference>
<proteinExistence type="inferred from homology"/>
<feature type="domain" description="UspA" evidence="2">
    <location>
        <begin position="157"/>
        <end position="279"/>
    </location>
</feature>
<evidence type="ECO:0000256" key="1">
    <source>
        <dbReference type="ARBA" id="ARBA00008791"/>
    </source>
</evidence>
<accession>A0A3S4T3V7</accession>
<dbReference type="PRINTS" id="PR01438">
    <property type="entry name" value="UNVRSLSTRESS"/>
</dbReference>
<dbReference type="Gene3D" id="3.40.50.620">
    <property type="entry name" value="HUPs"/>
    <property type="match status" value="2"/>
</dbReference>
<comment type="caution">
    <text evidence="3">The sequence shown here is derived from an EMBL/GenBank/DDBJ whole genome shotgun (WGS) entry which is preliminary data.</text>
</comment>
<dbReference type="Proteomes" id="UP000287527">
    <property type="component" value="Unassembled WGS sequence"/>
</dbReference>
<evidence type="ECO:0000259" key="2">
    <source>
        <dbReference type="Pfam" id="PF00582"/>
    </source>
</evidence>
<dbReference type="CDD" id="cd00293">
    <property type="entry name" value="USP-like"/>
    <property type="match status" value="2"/>
</dbReference>
<dbReference type="InterPro" id="IPR014729">
    <property type="entry name" value="Rossmann-like_a/b/a_fold"/>
</dbReference>
<dbReference type="OrthoDB" id="9788959at2"/>
<feature type="domain" description="UspA" evidence="2">
    <location>
        <begin position="1"/>
        <end position="148"/>
    </location>
</feature>
<gene>
    <name evidence="3" type="ORF">EPI11_01330</name>
</gene>
<dbReference type="RefSeq" id="WP_128388152.1">
    <property type="nucleotide sequence ID" value="NZ_SBII01000001.1"/>
</dbReference>
<dbReference type="InterPro" id="IPR006016">
    <property type="entry name" value="UspA"/>
</dbReference>
<dbReference type="PANTHER" id="PTHR46268:SF6">
    <property type="entry name" value="UNIVERSAL STRESS PROTEIN UP12"/>
    <property type="match status" value="1"/>
</dbReference>
<dbReference type="SUPFAM" id="SSF52402">
    <property type="entry name" value="Adenine nucleotide alpha hydrolases-like"/>
    <property type="match status" value="2"/>
</dbReference>
<sequence length="282" mass="31469">MKKILVPTDFSDHAEYALKVAAQIARKNNAEIYLLHMLELPSHVSDDGIGESKAVGASAGVPEVMFFMEKTRERFQEVLNEPYLQGITIVEAIQFEKAFDGIIKHSKKHDIDLVVMGSHGASGFQEMFIGSNTEKVVRTSDIPVLVIKKEQGEFNPQKFVFASDFSDEIKKPFAKVVEFANSFDTHLHLVLINTPSDFKSTHEAEKTIKNFAASFDIKNNYTAHVYNDVNVEKGILHFANSVNADLIGMCTHGRKGLAHFFNGSVSEDLVNHAVRPVITFKI</sequence>
<dbReference type="EMBL" id="SBII01000001">
    <property type="protein sequence ID" value="RWX03597.1"/>
    <property type="molecule type" value="Genomic_DNA"/>
</dbReference>
<protein>
    <submittedName>
        <fullName evidence="3">Universal stress protein</fullName>
    </submittedName>
</protein>
<dbReference type="InterPro" id="IPR006015">
    <property type="entry name" value="Universal_stress_UspA"/>
</dbReference>
<comment type="similarity">
    <text evidence="1">Belongs to the universal stress protein A family.</text>
</comment>